<sequence>MYSRFYFLIIYSVVWRYFVNGFQVPCDPATVSFNDYPHTVTKLTVVSTNPVKLRAEIKVKNTSEIFNVEGYACTDWDATTAATACRSMGCSQASFINKNQYYPTGNNCMYECGGETSMRQCVRITSGLICPTDEITFLANGPDADIWIEGPFSTCTSHVFNSEHVALIGAGIGVIPFTSALYGLTQRVQNHRCRQAKKVDLFWINREIESFSCSHDIIEEIENTQETYLNIMASTRNNSTESTSRYLDIYLYCTSLRSNNKATLDALLYDLAANIYAGMQQHDIHTGLKTSIHVGRPQWKVLFSKFRAEHKSTSVFQTGNTLMASQVKRCCDDLGFDFRHEPDF</sequence>
<feature type="domain" description="Ferric reductase NAD binding" evidence="4">
    <location>
        <begin position="163"/>
        <end position="331"/>
    </location>
</feature>
<dbReference type="InterPro" id="IPR050369">
    <property type="entry name" value="RBOH/FRE"/>
</dbReference>
<dbReference type="AlphaFoldDB" id="A0A813MT58"/>
<dbReference type="Proteomes" id="UP000663844">
    <property type="component" value="Unassembled WGS sequence"/>
</dbReference>
<reference evidence="5" key="1">
    <citation type="submission" date="2021-02" db="EMBL/GenBank/DDBJ databases">
        <authorList>
            <person name="Nowell W R."/>
        </authorList>
    </citation>
    <scope>NUCLEOTIDE SEQUENCE</scope>
</reference>
<keyword evidence="2" id="KW-1015">Disulfide bond</keyword>
<evidence type="ECO:0000313" key="5">
    <source>
        <dbReference type="EMBL" id="CAF0729588.1"/>
    </source>
</evidence>
<evidence type="ECO:0000259" key="4">
    <source>
        <dbReference type="Pfam" id="PF08030"/>
    </source>
</evidence>
<evidence type="ECO:0000256" key="2">
    <source>
        <dbReference type="ARBA" id="ARBA00023157"/>
    </source>
</evidence>
<dbReference type="EMBL" id="CAJNOG010000004">
    <property type="protein sequence ID" value="CAF0729588.1"/>
    <property type="molecule type" value="Genomic_DNA"/>
</dbReference>
<evidence type="ECO:0000256" key="1">
    <source>
        <dbReference type="ARBA" id="ARBA00023002"/>
    </source>
</evidence>
<gene>
    <name evidence="5" type="ORF">JYZ213_LOCUS1092</name>
    <name evidence="6" type="ORF">OXD698_LOCUS9857</name>
</gene>
<dbReference type="GO" id="GO:0043020">
    <property type="term" value="C:NADPH oxidase complex"/>
    <property type="evidence" value="ECO:0007669"/>
    <property type="project" value="TreeGrafter"/>
</dbReference>
<dbReference type="EMBL" id="CAJOAZ010000509">
    <property type="protein sequence ID" value="CAF3665117.1"/>
    <property type="molecule type" value="Genomic_DNA"/>
</dbReference>
<dbReference type="PANTHER" id="PTHR11972:SF58">
    <property type="entry name" value="NADPH OXIDASE 5"/>
    <property type="match status" value="1"/>
</dbReference>
<keyword evidence="1" id="KW-0560">Oxidoreductase</keyword>
<dbReference type="GO" id="GO:0016175">
    <property type="term" value="F:superoxide-generating NAD(P)H oxidase activity"/>
    <property type="evidence" value="ECO:0007669"/>
    <property type="project" value="TreeGrafter"/>
</dbReference>
<evidence type="ECO:0000313" key="7">
    <source>
        <dbReference type="Proteomes" id="UP000663845"/>
    </source>
</evidence>
<organism evidence="5 7">
    <name type="scientific">Adineta steineri</name>
    <dbReference type="NCBI Taxonomy" id="433720"/>
    <lineage>
        <taxon>Eukaryota</taxon>
        <taxon>Metazoa</taxon>
        <taxon>Spiralia</taxon>
        <taxon>Gnathifera</taxon>
        <taxon>Rotifera</taxon>
        <taxon>Eurotatoria</taxon>
        <taxon>Bdelloidea</taxon>
        <taxon>Adinetida</taxon>
        <taxon>Adinetidae</taxon>
        <taxon>Adineta</taxon>
    </lineage>
</organism>
<dbReference type="SUPFAM" id="SSF52343">
    <property type="entry name" value="Ferredoxin reductase-like, C-terminal NADP-linked domain"/>
    <property type="match status" value="1"/>
</dbReference>
<feature type="chain" id="PRO_5035682437" description="Ferric reductase NAD binding domain-containing protein" evidence="3">
    <location>
        <begin position="22"/>
        <end position="344"/>
    </location>
</feature>
<dbReference type="Pfam" id="PF08030">
    <property type="entry name" value="NAD_binding_6"/>
    <property type="match status" value="1"/>
</dbReference>
<comment type="caution">
    <text evidence="5">The sequence shown here is derived from an EMBL/GenBank/DDBJ whole genome shotgun (WGS) entry which is preliminary data.</text>
</comment>
<accession>A0A813MT58</accession>
<dbReference type="PANTHER" id="PTHR11972">
    <property type="entry name" value="NADPH OXIDASE"/>
    <property type="match status" value="1"/>
</dbReference>
<dbReference type="InterPro" id="IPR013121">
    <property type="entry name" value="Fe_red_NAD-bd_6"/>
</dbReference>
<dbReference type="Proteomes" id="UP000663845">
    <property type="component" value="Unassembled WGS sequence"/>
</dbReference>
<dbReference type="InterPro" id="IPR036772">
    <property type="entry name" value="SRCR-like_dom_sf"/>
</dbReference>
<dbReference type="GO" id="GO:0006952">
    <property type="term" value="P:defense response"/>
    <property type="evidence" value="ECO:0007669"/>
    <property type="project" value="TreeGrafter"/>
</dbReference>
<evidence type="ECO:0000313" key="6">
    <source>
        <dbReference type="EMBL" id="CAF3665117.1"/>
    </source>
</evidence>
<evidence type="ECO:0000256" key="3">
    <source>
        <dbReference type="SAM" id="SignalP"/>
    </source>
</evidence>
<keyword evidence="3" id="KW-0732">Signal</keyword>
<dbReference type="PRINTS" id="PR00466">
    <property type="entry name" value="GP91PHOX"/>
</dbReference>
<dbReference type="GO" id="GO:0042554">
    <property type="term" value="P:superoxide anion generation"/>
    <property type="evidence" value="ECO:0007669"/>
    <property type="project" value="TreeGrafter"/>
</dbReference>
<feature type="signal peptide" evidence="3">
    <location>
        <begin position="1"/>
        <end position="21"/>
    </location>
</feature>
<dbReference type="InterPro" id="IPR039261">
    <property type="entry name" value="FNR_nucleotide-bd"/>
</dbReference>
<proteinExistence type="predicted"/>
<name>A0A813MT58_9BILA</name>
<dbReference type="SUPFAM" id="SSF56487">
    <property type="entry name" value="SRCR-like"/>
    <property type="match status" value="1"/>
</dbReference>
<dbReference type="InterPro" id="IPR000778">
    <property type="entry name" value="Cyt_b245_heavy_chain"/>
</dbReference>
<protein>
    <recommendedName>
        <fullName evidence="4">Ferric reductase NAD binding domain-containing protein</fullName>
    </recommendedName>
</protein>
<dbReference type="Gene3D" id="3.40.50.80">
    <property type="entry name" value="Nucleotide-binding domain of ferredoxin-NADP reductase (FNR) module"/>
    <property type="match status" value="1"/>
</dbReference>